<accession>A0A5A7S1A7</accession>
<dbReference type="RefSeq" id="WP_149433334.1">
    <property type="nucleotide sequence ID" value="NZ_VLNY01000032.1"/>
</dbReference>
<evidence type="ECO:0000313" key="2">
    <source>
        <dbReference type="Proteomes" id="UP000322244"/>
    </source>
</evidence>
<evidence type="ECO:0000313" key="1">
    <source>
        <dbReference type="EMBL" id="KAA0015974.1"/>
    </source>
</evidence>
<comment type="caution">
    <text evidence="1">The sequence shown here is derived from an EMBL/GenBank/DDBJ whole genome shotgun (WGS) entry which is preliminary data.</text>
</comment>
<organism evidence="1 2">
    <name type="scientific">Antrihabitans cavernicola</name>
    <dbReference type="NCBI Taxonomy" id="2495913"/>
    <lineage>
        <taxon>Bacteria</taxon>
        <taxon>Bacillati</taxon>
        <taxon>Actinomycetota</taxon>
        <taxon>Actinomycetes</taxon>
        <taxon>Mycobacteriales</taxon>
        <taxon>Nocardiaceae</taxon>
        <taxon>Antrihabitans</taxon>
    </lineage>
</organism>
<gene>
    <name evidence="1" type="ORF">FOY51_26840</name>
</gene>
<protein>
    <submittedName>
        <fullName evidence="1">Uncharacterized protein</fullName>
    </submittedName>
</protein>
<dbReference type="EMBL" id="VLNY01000032">
    <property type="protein sequence ID" value="KAA0015974.1"/>
    <property type="molecule type" value="Genomic_DNA"/>
</dbReference>
<sequence length="321" mass="34648">MQELVDDVFQVLRRANVRPTSGDLKALSLVLPNRHITTVAVRTTSPFADATARNRILHIAVDAPAATVDAALNGDFDLVTTDPARAIIASINLLPTDQPPRDQPMRRGKKPWGRWAVERTLILAGGEPLRQNTIATTTGLTHQAVSHALREHPYVRRSRNGVTADPALIDAWLIEYPGPGGLATHWYSLDEPGQQATAASTLATELDAAPLLSGDVAADRYAPWRRPASVRIYISEFIDFVAADFTPATRSEATLTAVIPDDPTIRTLATTLAVPAELSLADPLITLWDLTHTSTGPDRSEAADVLRKSIGLGCNRGATDR</sequence>
<dbReference type="OrthoDB" id="3338463at2"/>
<keyword evidence="2" id="KW-1185">Reference proteome</keyword>
<dbReference type="AlphaFoldDB" id="A0A5A7S1A7"/>
<reference evidence="1 2" key="1">
    <citation type="submission" date="2019-07" db="EMBL/GenBank/DDBJ databases">
        <title>Rhodococcus cavernicolus sp. nov., isolated from a cave.</title>
        <authorList>
            <person name="Lee S.D."/>
        </authorList>
    </citation>
    <scope>NUCLEOTIDE SEQUENCE [LARGE SCALE GENOMIC DNA]</scope>
    <source>
        <strain evidence="1 2">C1-24</strain>
    </source>
</reference>
<dbReference type="Proteomes" id="UP000322244">
    <property type="component" value="Unassembled WGS sequence"/>
</dbReference>
<proteinExistence type="predicted"/>
<name>A0A5A7S1A7_9NOCA</name>